<feature type="domain" description="ABC transporter" evidence="5">
    <location>
        <begin position="23"/>
        <end position="417"/>
    </location>
</feature>
<name>A0A3E3JZ63_9FIRM</name>
<dbReference type="InterPro" id="IPR003593">
    <property type="entry name" value="AAA+_ATPase"/>
</dbReference>
<evidence type="ECO:0000256" key="1">
    <source>
        <dbReference type="ARBA" id="ARBA00022448"/>
    </source>
</evidence>
<reference evidence="6 7" key="1">
    <citation type="submission" date="2018-08" db="EMBL/GenBank/DDBJ databases">
        <title>A genome reference for cultivated species of the human gut microbiota.</title>
        <authorList>
            <person name="Zou Y."/>
            <person name="Xue W."/>
            <person name="Luo G."/>
        </authorList>
    </citation>
    <scope>NUCLEOTIDE SEQUENCE [LARGE SCALE GENOMIC DNA]</scope>
    <source>
        <strain evidence="6 7">AF37-2AT</strain>
    </source>
</reference>
<keyword evidence="2" id="KW-0547">Nucleotide-binding</keyword>
<comment type="caution">
    <text evidence="6">The sequence shown here is derived from an EMBL/GenBank/DDBJ whole genome shotgun (WGS) entry which is preliminary data.</text>
</comment>
<keyword evidence="4" id="KW-0175">Coiled coil</keyword>
<dbReference type="InterPro" id="IPR013563">
    <property type="entry name" value="Oligopep_ABC_C"/>
</dbReference>
<dbReference type="Pfam" id="PF08352">
    <property type="entry name" value="oligo_HPY"/>
    <property type="match status" value="1"/>
</dbReference>
<evidence type="ECO:0000256" key="2">
    <source>
        <dbReference type="ARBA" id="ARBA00022741"/>
    </source>
</evidence>
<feature type="coiled-coil region" evidence="4">
    <location>
        <begin position="102"/>
        <end position="129"/>
    </location>
</feature>
<dbReference type="InterPro" id="IPR027417">
    <property type="entry name" value="P-loop_NTPase"/>
</dbReference>
<dbReference type="OrthoDB" id="9806285at2"/>
<feature type="coiled-coil region" evidence="4">
    <location>
        <begin position="183"/>
        <end position="219"/>
    </location>
</feature>
<dbReference type="SMART" id="SM00382">
    <property type="entry name" value="AAA"/>
    <property type="match status" value="1"/>
</dbReference>
<evidence type="ECO:0000313" key="6">
    <source>
        <dbReference type="EMBL" id="RGE85189.1"/>
    </source>
</evidence>
<dbReference type="GO" id="GO:0005524">
    <property type="term" value="F:ATP binding"/>
    <property type="evidence" value="ECO:0007669"/>
    <property type="project" value="UniProtKB-KW"/>
</dbReference>
<dbReference type="NCBIfam" id="TIGR01727">
    <property type="entry name" value="oligo_HPY"/>
    <property type="match status" value="1"/>
</dbReference>
<dbReference type="SUPFAM" id="SSF52540">
    <property type="entry name" value="P-loop containing nucleoside triphosphate hydrolases"/>
    <property type="match status" value="2"/>
</dbReference>
<keyword evidence="7" id="KW-1185">Reference proteome</keyword>
<dbReference type="InterPro" id="IPR003439">
    <property type="entry name" value="ABC_transporter-like_ATP-bd"/>
</dbReference>
<dbReference type="PANTHER" id="PTHR43776:SF8">
    <property type="entry name" value="ABC TRANSPORTER, ATP-BINDING PROTEIN"/>
    <property type="match status" value="1"/>
</dbReference>
<dbReference type="GO" id="GO:0016887">
    <property type="term" value="F:ATP hydrolysis activity"/>
    <property type="evidence" value="ECO:0007669"/>
    <property type="project" value="InterPro"/>
</dbReference>
<dbReference type="CDD" id="cd03257">
    <property type="entry name" value="ABC_NikE_OppD_transporters"/>
    <property type="match status" value="1"/>
</dbReference>
<gene>
    <name evidence="6" type="ORF">DW016_13715</name>
</gene>
<sequence>MQQNNQSKKVLLKITDLKQWFPIKKTKLFQKEQLYVRANDGITLDIYEGETVGLVGESGCGKSTFGRTLLQLYPQTEGKTMYYGRTLWEMAPDYVEHTVKNIVSRKKKIRELEQKTREMRAEYEKMADGAEKFKKQETCEKVRKECNREFLDLVQIIGGFYAIESTQEAEHMILNQFKIAKELRELKEDHEKKGREKEIGEKERQLRDAMEKMDTLRKAYSKDDAFQKYEEYRDDGVDLARLKANEMRVLRKDMQMIFQDPYSSLNPRMTVGQIIGEGLLAHGFFEKNDDKMQDYVMKIMEECGLAPYMIHRYPHQFSGGQRQRIGIARSLALKPKFVVCDEAVSALDVSIQSQIVNLLKDLGGKENLAYLFISHGLSVVKYISDRIGVMYLGNIVELATSKGMFDHPMHPYTEALLSAIPTTDPDHKKEIVPLEGDIPSPVHPPEGCKFHTRCKYCQEICKHVTPELRELEEGHYVACHFPLEKKQEEV</sequence>
<dbReference type="Proteomes" id="UP000261080">
    <property type="component" value="Unassembled WGS sequence"/>
</dbReference>
<keyword evidence="1" id="KW-0813">Transport</keyword>
<evidence type="ECO:0000256" key="3">
    <source>
        <dbReference type="ARBA" id="ARBA00022840"/>
    </source>
</evidence>
<dbReference type="InterPro" id="IPR050319">
    <property type="entry name" value="ABC_transp_ATP-bind"/>
</dbReference>
<dbReference type="GO" id="GO:0055085">
    <property type="term" value="P:transmembrane transport"/>
    <property type="evidence" value="ECO:0007669"/>
    <property type="project" value="UniProtKB-ARBA"/>
</dbReference>
<dbReference type="Gene3D" id="3.40.50.300">
    <property type="entry name" value="P-loop containing nucleotide triphosphate hydrolases"/>
    <property type="match status" value="2"/>
</dbReference>
<keyword evidence="3 6" id="KW-0067">ATP-binding</keyword>
<protein>
    <submittedName>
        <fullName evidence="6">ABC transporter ATP-binding protein</fullName>
    </submittedName>
</protein>
<proteinExistence type="predicted"/>
<evidence type="ECO:0000256" key="4">
    <source>
        <dbReference type="SAM" id="Coils"/>
    </source>
</evidence>
<dbReference type="InterPro" id="IPR017871">
    <property type="entry name" value="ABC_transporter-like_CS"/>
</dbReference>
<evidence type="ECO:0000313" key="7">
    <source>
        <dbReference type="Proteomes" id="UP000261080"/>
    </source>
</evidence>
<organism evidence="6 7">
    <name type="scientific">Sellimonas intestinalis</name>
    <dbReference type="NCBI Taxonomy" id="1653434"/>
    <lineage>
        <taxon>Bacteria</taxon>
        <taxon>Bacillati</taxon>
        <taxon>Bacillota</taxon>
        <taxon>Clostridia</taxon>
        <taxon>Lachnospirales</taxon>
        <taxon>Lachnospiraceae</taxon>
        <taxon>Sellimonas</taxon>
    </lineage>
</organism>
<dbReference type="EMBL" id="QVLX01000009">
    <property type="protein sequence ID" value="RGE85189.1"/>
    <property type="molecule type" value="Genomic_DNA"/>
</dbReference>
<dbReference type="Pfam" id="PF00005">
    <property type="entry name" value="ABC_tran"/>
    <property type="match status" value="2"/>
</dbReference>
<evidence type="ECO:0000259" key="5">
    <source>
        <dbReference type="PROSITE" id="PS50893"/>
    </source>
</evidence>
<dbReference type="PANTHER" id="PTHR43776">
    <property type="entry name" value="TRANSPORT ATP-BINDING PROTEIN"/>
    <property type="match status" value="1"/>
</dbReference>
<accession>A0A3E3JZ63</accession>
<dbReference type="AlphaFoldDB" id="A0A3E3JZ63"/>
<dbReference type="RefSeq" id="WP_024733400.1">
    <property type="nucleotide sequence ID" value="NZ_CBCTCK010000015.1"/>
</dbReference>
<dbReference type="GO" id="GO:0015833">
    <property type="term" value="P:peptide transport"/>
    <property type="evidence" value="ECO:0007669"/>
    <property type="project" value="InterPro"/>
</dbReference>
<dbReference type="PROSITE" id="PS00211">
    <property type="entry name" value="ABC_TRANSPORTER_1"/>
    <property type="match status" value="1"/>
</dbReference>
<dbReference type="PROSITE" id="PS50893">
    <property type="entry name" value="ABC_TRANSPORTER_2"/>
    <property type="match status" value="1"/>
</dbReference>